<dbReference type="STRING" id="1075417.SAMN05421823_11238"/>
<dbReference type="CDD" id="cd04301">
    <property type="entry name" value="NAT_SF"/>
    <property type="match status" value="1"/>
</dbReference>
<dbReference type="PROSITE" id="PS51186">
    <property type="entry name" value="GNAT"/>
    <property type="match status" value="1"/>
</dbReference>
<dbReference type="Proteomes" id="UP000198510">
    <property type="component" value="Unassembled WGS sequence"/>
</dbReference>
<dbReference type="RefSeq" id="WP_176956190.1">
    <property type="nucleotide sequence ID" value="NZ_FNFO01000012.1"/>
</dbReference>
<keyword evidence="3" id="KW-1185">Reference proteome</keyword>
<sequence>MTAYTLRPATLTDLSTIGMLAHDIWWKTYPGIISEAQIHYMLDAMYSEKALQVQLENGYTFLLLYEGAKPIGFVAYAPMRPDQTVRIEKIYLHPAYQGKRLGRKMIDEVATLTQRQGGKALELNVNRSNPAKGFYERCGFVITQEVDLPIGEFWMNDYIMRKELA</sequence>
<dbReference type="InterPro" id="IPR016181">
    <property type="entry name" value="Acyl_CoA_acyltransferase"/>
</dbReference>
<name>A0A1G9S5Y6_9BACT</name>
<feature type="domain" description="N-acetyltransferase" evidence="1">
    <location>
        <begin position="4"/>
        <end position="165"/>
    </location>
</feature>
<protein>
    <submittedName>
        <fullName evidence="2">Ribosomal protein S18 acetylase RimI</fullName>
    </submittedName>
</protein>
<evidence type="ECO:0000313" key="3">
    <source>
        <dbReference type="Proteomes" id="UP000198510"/>
    </source>
</evidence>
<evidence type="ECO:0000259" key="1">
    <source>
        <dbReference type="PROSITE" id="PS51186"/>
    </source>
</evidence>
<dbReference type="InterPro" id="IPR000182">
    <property type="entry name" value="GNAT_dom"/>
</dbReference>
<dbReference type="Gene3D" id="3.40.630.30">
    <property type="match status" value="1"/>
</dbReference>
<dbReference type="GO" id="GO:0016747">
    <property type="term" value="F:acyltransferase activity, transferring groups other than amino-acyl groups"/>
    <property type="evidence" value="ECO:0007669"/>
    <property type="project" value="InterPro"/>
</dbReference>
<proteinExistence type="predicted"/>
<dbReference type="SUPFAM" id="SSF55729">
    <property type="entry name" value="Acyl-CoA N-acyltransferases (Nat)"/>
    <property type="match status" value="1"/>
</dbReference>
<gene>
    <name evidence="2" type="ORF">SAMN05421823_11238</name>
</gene>
<accession>A0A1G9S5Y6</accession>
<keyword evidence="2" id="KW-0687">Ribonucleoprotein</keyword>
<evidence type="ECO:0000313" key="2">
    <source>
        <dbReference type="EMBL" id="SDM30801.1"/>
    </source>
</evidence>
<dbReference type="PANTHER" id="PTHR43617">
    <property type="entry name" value="L-AMINO ACID N-ACETYLTRANSFERASE"/>
    <property type="match status" value="1"/>
</dbReference>
<dbReference type="Pfam" id="PF00583">
    <property type="entry name" value="Acetyltransf_1"/>
    <property type="match status" value="1"/>
</dbReference>
<dbReference type="EMBL" id="FNFO01000012">
    <property type="protein sequence ID" value="SDM30801.1"/>
    <property type="molecule type" value="Genomic_DNA"/>
</dbReference>
<dbReference type="AlphaFoldDB" id="A0A1G9S5Y6"/>
<dbReference type="GO" id="GO:0005840">
    <property type="term" value="C:ribosome"/>
    <property type="evidence" value="ECO:0007669"/>
    <property type="project" value="UniProtKB-KW"/>
</dbReference>
<organism evidence="2 3">
    <name type="scientific">Catalinimonas alkaloidigena</name>
    <dbReference type="NCBI Taxonomy" id="1075417"/>
    <lineage>
        <taxon>Bacteria</taxon>
        <taxon>Pseudomonadati</taxon>
        <taxon>Bacteroidota</taxon>
        <taxon>Cytophagia</taxon>
        <taxon>Cytophagales</taxon>
        <taxon>Catalimonadaceae</taxon>
        <taxon>Catalinimonas</taxon>
    </lineage>
</organism>
<reference evidence="2 3" key="1">
    <citation type="submission" date="2016-10" db="EMBL/GenBank/DDBJ databases">
        <authorList>
            <person name="de Groot N.N."/>
        </authorList>
    </citation>
    <scope>NUCLEOTIDE SEQUENCE [LARGE SCALE GENOMIC DNA]</scope>
    <source>
        <strain evidence="2 3">DSM 25186</strain>
    </source>
</reference>
<keyword evidence="2" id="KW-0689">Ribosomal protein</keyword>
<dbReference type="InterPro" id="IPR050276">
    <property type="entry name" value="MshD_Acetyltransferase"/>
</dbReference>